<keyword evidence="3" id="KW-1185">Reference proteome</keyword>
<dbReference type="CDD" id="cd01838">
    <property type="entry name" value="Isoamyl_acetate_hydrolase_like"/>
    <property type="match status" value="1"/>
</dbReference>
<dbReference type="AlphaFoldDB" id="A0A1B2JBM2"/>
<dbReference type="InterPro" id="IPR045136">
    <property type="entry name" value="Iah1-like"/>
</dbReference>
<dbReference type="Gene3D" id="3.40.50.1110">
    <property type="entry name" value="SGNH hydrolase"/>
    <property type="match status" value="1"/>
</dbReference>
<dbReference type="PANTHER" id="PTHR14209:SF19">
    <property type="entry name" value="ISOAMYL ACETATE-HYDROLYZING ESTERASE 1 HOMOLOG"/>
    <property type="match status" value="1"/>
</dbReference>
<dbReference type="PANTHER" id="PTHR14209">
    <property type="entry name" value="ISOAMYL ACETATE-HYDROLYZING ESTERASE 1"/>
    <property type="match status" value="1"/>
</dbReference>
<dbReference type="OrthoDB" id="671439at2759"/>
<dbReference type="Pfam" id="PF13472">
    <property type="entry name" value="Lipase_GDSL_2"/>
    <property type="match status" value="1"/>
</dbReference>
<reference evidence="2 3" key="1">
    <citation type="submission" date="2016-02" db="EMBL/GenBank/DDBJ databases">
        <title>Comparative genomic and transcriptomic foundation for Pichia pastoris.</title>
        <authorList>
            <person name="Love K.R."/>
            <person name="Shah K.A."/>
            <person name="Whittaker C.A."/>
            <person name="Wu J."/>
            <person name="Bartlett M.C."/>
            <person name="Ma D."/>
            <person name="Leeson R.L."/>
            <person name="Priest M."/>
            <person name="Young S.K."/>
            <person name="Love J.C."/>
        </authorList>
    </citation>
    <scope>NUCLEOTIDE SEQUENCE [LARGE SCALE GENOMIC DNA]</scope>
    <source>
        <strain evidence="2 3">ATCC 28485</strain>
    </source>
</reference>
<proteinExistence type="predicted"/>
<dbReference type="Proteomes" id="UP000094565">
    <property type="component" value="Chromosome 2"/>
</dbReference>
<sequence>MTTKDLLYKKFVLFGDSITQRTFDQYILGGDPSRLDYSLGAELTSIYNRKLQVLNRGFSGYNTEHARHILPELLRLEHDESNSKIELMWIFFGANDAVQKGLQKVELERYEQNLEFLTQLALDRGIKVILITPGVVDDSALSQRDPEWKDGHIRNTTRNKMYAAAVKRVGEHFNVPVLDLLSALETHGDYEQLLVDGLHFLGKAYQILYRELLNLIESEYPELHPDQLPMKLPYWRDIDPSDIKASLNG</sequence>
<organism evidence="2 3">
    <name type="scientific">Komagataella pastoris</name>
    <name type="common">Yeast</name>
    <name type="synonym">Pichia pastoris</name>
    <dbReference type="NCBI Taxonomy" id="4922"/>
    <lineage>
        <taxon>Eukaryota</taxon>
        <taxon>Fungi</taxon>
        <taxon>Dikarya</taxon>
        <taxon>Ascomycota</taxon>
        <taxon>Saccharomycotina</taxon>
        <taxon>Pichiomycetes</taxon>
        <taxon>Pichiales</taxon>
        <taxon>Pichiaceae</taxon>
        <taxon>Komagataella</taxon>
    </lineage>
</organism>
<dbReference type="InterPro" id="IPR013830">
    <property type="entry name" value="SGNH_hydro"/>
</dbReference>
<dbReference type="SUPFAM" id="SSF52266">
    <property type="entry name" value="SGNH hydrolase"/>
    <property type="match status" value="1"/>
</dbReference>
<accession>A0A1B2JBM2</accession>
<feature type="domain" description="SGNH hydrolase-type esterase" evidence="1">
    <location>
        <begin position="13"/>
        <end position="207"/>
    </location>
</feature>
<dbReference type="InterPro" id="IPR036514">
    <property type="entry name" value="SGNH_hydro_sf"/>
</dbReference>
<evidence type="ECO:0000259" key="1">
    <source>
        <dbReference type="Pfam" id="PF13472"/>
    </source>
</evidence>
<protein>
    <submittedName>
        <fullName evidence="2">BA75_03136T0</fullName>
    </submittedName>
</protein>
<evidence type="ECO:0000313" key="2">
    <source>
        <dbReference type="EMBL" id="ANZ75265.1"/>
    </source>
</evidence>
<evidence type="ECO:0000313" key="3">
    <source>
        <dbReference type="Proteomes" id="UP000094565"/>
    </source>
</evidence>
<gene>
    <name evidence="2" type="primary">IAH1</name>
    <name evidence="2" type="ORF">ATY40_BA7503136</name>
</gene>
<dbReference type="EMBL" id="CP014585">
    <property type="protein sequence ID" value="ANZ75265.1"/>
    <property type="molecule type" value="Genomic_DNA"/>
</dbReference>
<name>A0A1B2JBM2_PICPA</name>